<dbReference type="SUPFAM" id="SSF103473">
    <property type="entry name" value="MFS general substrate transporter"/>
    <property type="match status" value="1"/>
</dbReference>
<feature type="transmembrane region" description="Helical" evidence="9">
    <location>
        <begin position="360"/>
        <end position="379"/>
    </location>
</feature>
<feature type="transmembrane region" description="Helical" evidence="9">
    <location>
        <begin position="198"/>
        <end position="216"/>
    </location>
</feature>
<dbReference type="Pfam" id="PF07690">
    <property type="entry name" value="MFS_1"/>
    <property type="match status" value="1"/>
</dbReference>
<dbReference type="InterPro" id="IPR011701">
    <property type="entry name" value="MFS"/>
</dbReference>
<name>A0ABW2GJZ9_9ACTN</name>
<keyword evidence="3" id="KW-1003">Cell membrane</keyword>
<feature type="transmembrane region" description="Helical" evidence="9">
    <location>
        <begin position="391"/>
        <end position="416"/>
    </location>
</feature>
<evidence type="ECO:0000313" key="12">
    <source>
        <dbReference type="Proteomes" id="UP001596413"/>
    </source>
</evidence>
<keyword evidence="2" id="KW-0813">Transport</keyword>
<dbReference type="InterPro" id="IPR036259">
    <property type="entry name" value="MFS_trans_sf"/>
</dbReference>
<evidence type="ECO:0000256" key="5">
    <source>
        <dbReference type="ARBA" id="ARBA00022989"/>
    </source>
</evidence>
<dbReference type="PANTHER" id="PTHR42718">
    <property type="entry name" value="MAJOR FACILITATOR SUPERFAMILY MULTIDRUG TRANSPORTER MFSC"/>
    <property type="match status" value="1"/>
</dbReference>
<dbReference type="Gene3D" id="1.20.1250.20">
    <property type="entry name" value="MFS general substrate transporter like domains"/>
    <property type="match status" value="1"/>
</dbReference>
<gene>
    <name evidence="11" type="ORF">ACFQLX_14525</name>
</gene>
<feature type="transmembrane region" description="Helical" evidence="9">
    <location>
        <begin position="265"/>
        <end position="285"/>
    </location>
</feature>
<feature type="transmembrane region" description="Helical" evidence="9">
    <location>
        <begin position="165"/>
        <end position="186"/>
    </location>
</feature>
<feature type="region of interest" description="Disordered" evidence="8">
    <location>
        <begin position="463"/>
        <end position="485"/>
    </location>
</feature>
<evidence type="ECO:0000256" key="3">
    <source>
        <dbReference type="ARBA" id="ARBA00022475"/>
    </source>
</evidence>
<keyword evidence="4 9" id="KW-0812">Transmembrane</keyword>
<feature type="transmembrane region" description="Helical" evidence="9">
    <location>
        <begin position="9"/>
        <end position="29"/>
    </location>
</feature>
<sequence>MPTINPHRWWALAVLAAAQFMVIMDTSIIGVALPEMQRDLGFSQGDLQWVFNAYVVAFGGLLLLGGRLSDLLGARRVFTAGWAVLIAGSVVAAAAHTAWVEIAGRAVQGVGAALIAPAAMTLLMVLFSHDPKELGKALALYGAAAPVGGTAGVFLGGVFTEWLSWPWVFVIYVPIGLATLAATKLLPEVGSRRGAIDVLGAAAVTAGLALAVFAVVRAPEAGWGSTATVLQLAGAAALLALFLALQRTVRAPLMPLGIWRTPGLAPANVAMALLGAAWVPMWYFLNLYLQQVLDYGAFASGAALLPMTLLLMVFMTTVTARLLGRFGAKKLLVGGLLTLAAGLLWLSAVEPAGSFLVDVLPASLVAAVGMSLAYIPGLMSAMANAPQEQAGLASGIVSTTYQVGSALGLAALTAVAASQGAGRLGDLPALTNGFSAAFAGAAGIAGAGALLTALLMDRGSRGGRVAATADGPAKGAEREGREVAA</sequence>
<feature type="transmembrane region" description="Helical" evidence="9">
    <location>
        <begin position="77"/>
        <end position="100"/>
    </location>
</feature>
<evidence type="ECO:0000256" key="4">
    <source>
        <dbReference type="ARBA" id="ARBA00022692"/>
    </source>
</evidence>
<evidence type="ECO:0000256" key="7">
    <source>
        <dbReference type="ARBA" id="ARBA00023251"/>
    </source>
</evidence>
<keyword evidence="7" id="KW-0046">Antibiotic resistance</keyword>
<feature type="transmembrane region" description="Helical" evidence="9">
    <location>
        <begin position="222"/>
        <end position="245"/>
    </location>
</feature>
<accession>A0ABW2GJZ9</accession>
<dbReference type="Gene3D" id="1.20.1720.10">
    <property type="entry name" value="Multidrug resistance protein D"/>
    <property type="match status" value="1"/>
</dbReference>
<dbReference type="Proteomes" id="UP001596413">
    <property type="component" value="Unassembled WGS sequence"/>
</dbReference>
<feature type="transmembrane region" description="Helical" evidence="9">
    <location>
        <begin position="331"/>
        <end position="348"/>
    </location>
</feature>
<dbReference type="EMBL" id="JBHSZO010000020">
    <property type="protein sequence ID" value="MFC7219374.1"/>
    <property type="molecule type" value="Genomic_DNA"/>
</dbReference>
<dbReference type="PROSITE" id="PS50850">
    <property type="entry name" value="MFS"/>
    <property type="match status" value="1"/>
</dbReference>
<keyword evidence="6 9" id="KW-0472">Membrane</keyword>
<evidence type="ECO:0000256" key="6">
    <source>
        <dbReference type="ARBA" id="ARBA00023136"/>
    </source>
</evidence>
<protein>
    <submittedName>
        <fullName evidence="11">MFS transporter</fullName>
    </submittedName>
</protein>
<evidence type="ECO:0000256" key="9">
    <source>
        <dbReference type="SAM" id="Phobius"/>
    </source>
</evidence>
<evidence type="ECO:0000259" key="10">
    <source>
        <dbReference type="PROSITE" id="PS50850"/>
    </source>
</evidence>
<evidence type="ECO:0000256" key="2">
    <source>
        <dbReference type="ARBA" id="ARBA00022448"/>
    </source>
</evidence>
<feature type="transmembrane region" description="Helical" evidence="9">
    <location>
        <begin position="436"/>
        <end position="456"/>
    </location>
</feature>
<reference evidence="12" key="1">
    <citation type="journal article" date="2019" name="Int. J. Syst. Evol. Microbiol.">
        <title>The Global Catalogue of Microorganisms (GCM) 10K type strain sequencing project: providing services to taxonomists for standard genome sequencing and annotation.</title>
        <authorList>
            <consortium name="The Broad Institute Genomics Platform"/>
            <consortium name="The Broad Institute Genome Sequencing Center for Infectious Disease"/>
            <person name="Wu L."/>
            <person name="Ma J."/>
        </authorList>
    </citation>
    <scope>NUCLEOTIDE SEQUENCE [LARGE SCALE GENOMIC DNA]</scope>
    <source>
        <strain evidence="12">CGMCC 1.13681</strain>
    </source>
</reference>
<keyword evidence="5 9" id="KW-1133">Transmembrane helix</keyword>
<comment type="caution">
    <text evidence="11">The sequence shown here is derived from an EMBL/GenBank/DDBJ whole genome shotgun (WGS) entry which is preliminary data.</text>
</comment>
<dbReference type="RefSeq" id="WP_386415019.1">
    <property type="nucleotide sequence ID" value="NZ_JBHSZO010000020.1"/>
</dbReference>
<evidence type="ECO:0000256" key="8">
    <source>
        <dbReference type="SAM" id="MobiDB-lite"/>
    </source>
</evidence>
<feature type="compositionally biased region" description="Basic and acidic residues" evidence="8">
    <location>
        <begin position="475"/>
        <end position="485"/>
    </location>
</feature>
<dbReference type="PANTHER" id="PTHR42718:SF46">
    <property type="entry name" value="BLR6921 PROTEIN"/>
    <property type="match status" value="1"/>
</dbReference>
<comment type="subcellular location">
    <subcellularLocation>
        <location evidence="1">Cell membrane</location>
        <topology evidence="1">Multi-pass membrane protein</topology>
    </subcellularLocation>
</comment>
<feature type="transmembrane region" description="Helical" evidence="9">
    <location>
        <begin position="297"/>
        <end position="319"/>
    </location>
</feature>
<organism evidence="11 12">
    <name type="scientific">Streptomyces polyrhachis</name>
    <dbReference type="NCBI Taxonomy" id="1282885"/>
    <lineage>
        <taxon>Bacteria</taxon>
        <taxon>Bacillati</taxon>
        <taxon>Actinomycetota</taxon>
        <taxon>Actinomycetes</taxon>
        <taxon>Kitasatosporales</taxon>
        <taxon>Streptomycetaceae</taxon>
        <taxon>Streptomyces</taxon>
    </lineage>
</organism>
<feature type="transmembrane region" description="Helical" evidence="9">
    <location>
        <begin position="49"/>
        <end position="65"/>
    </location>
</feature>
<feature type="transmembrane region" description="Helical" evidence="9">
    <location>
        <begin position="106"/>
        <end position="126"/>
    </location>
</feature>
<evidence type="ECO:0000256" key="1">
    <source>
        <dbReference type="ARBA" id="ARBA00004651"/>
    </source>
</evidence>
<keyword evidence="12" id="KW-1185">Reference proteome</keyword>
<dbReference type="CDD" id="cd17321">
    <property type="entry name" value="MFS_MMR_MDR_like"/>
    <property type="match status" value="1"/>
</dbReference>
<feature type="domain" description="Major facilitator superfamily (MFS) profile" evidence="10">
    <location>
        <begin position="11"/>
        <end position="460"/>
    </location>
</feature>
<proteinExistence type="predicted"/>
<dbReference type="InterPro" id="IPR020846">
    <property type="entry name" value="MFS_dom"/>
</dbReference>
<evidence type="ECO:0000313" key="11">
    <source>
        <dbReference type="EMBL" id="MFC7219374.1"/>
    </source>
</evidence>
<feature type="transmembrane region" description="Helical" evidence="9">
    <location>
        <begin position="138"/>
        <end position="159"/>
    </location>
</feature>